<sequence>MRNCTFFSLSTDGLTKINKTRNYLRRNKTFRLSSIEFNSLAILMIVELQNISGRSQGYSQIHRQIATIEDVRRQRYLSGVIAIYTEAVGVFITSSGNKQISKQVGEYCS</sequence>
<comment type="caution">
    <text evidence="1">The sequence shown here is derived from an EMBL/GenBank/DDBJ whole genome shotgun (WGS) entry which is preliminary data.</text>
</comment>
<reference evidence="1" key="2">
    <citation type="submission" date="2020-11" db="EMBL/GenBank/DDBJ databases">
        <authorList>
            <person name="McCartney M.A."/>
            <person name="Auch B."/>
            <person name="Kono T."/>
            <person name="Mallez S."/>
            <person name="Becker A."/>
            <person name="Gohl D.M."/>
            <person name="Silverstein K.A.T."/>
            <person name="Koren S."/>
            <person name="Bechman K.B."/>
            <person name="Herman A."/>
            <person name="Abrahante J.E."/>
            <person name="Garbe J."/>
        </authorList>
    </citation>
    <scope>NUCLEOTIDE SEQUENCE</scope>
    <source>
        <strain evidence="1">Duluth1</strain>
        <tissue evidence="1">Whole animal</tissue>
    </source>
</reference>
<dbReference type="EMBL" id="JAIWYP010000002">
    <property type="protein sequence ID" value="KAH3866605.1"/>
    <property type="molecule type" value="Genomic_DNA"/>
</dbReference>
<dbReference type="Proteomes" id="UP000828390">
    <property type="component" value="Unassembled WGS sequence"/>
</dbReference>
<dbReference type="AlphaFoldDB" id="A0A9D4LYM2"/>
<reference evidence="1" key="1">
    <citation type="journal article" date="2019" name="bioRxiv">
        <title>The Genome of the Zebra Mussel, Dreissena polymorpha: A Resource for Invasive Species Research.</title>
        <authorList>
            <person name="McCartney M.A."/>
            <person name="Auch B."/>
            <person name="Kono T."/>
            <person name="Mallez S."/>
            <person name="Zhang Y."/>
            <person name="Obille A."/>
            <person name="Becker A."/>
            <person name="Abrahante J.E."/>
            <person name="Garbe J."/>
            <person name="Badalamenti J.P."/>
            <person name="Herman A."/>
            <person name="Mangelson H."/>
            <person name="Liachko I."/>
            <person name="Sullivan S."/>
            <person name="Sone E.D."/>
            <person name="Koren S."/>
            <person name="Silverstein K.A.T."/>
            <person name="Beckman K.B."/>
            <person name="Gohl D.M."/>
        </authorList>
    </citation>
    <scope>NUCLEOTIDE SEQUENCE</scope>
    <source>
        <strain evidence="1">Duluth1</strain>
        <tissue evidence="1">Whole animal</tissue>
    </source>
</reference>
<protein>
    <submittedName>
        <fullName evidence="1">Uncharacterized protein</fullName>
    </submittedName>
</protein>
<accession>A0A9D4LYM2</accession>
<gene>
    <name evidence="1" type="ORF">DPMN_029702</name>
</gene>
<name>A0A9D4LYM2_DREPO</name>
<evidence type="ECO:0000313" key="2">
    <source>
        <dbReference type="Proteomes" id="UP000828390"/>
    </source>
</evidence>
<proteinExistence type="predicted"/>
<keyword evidence="2" id="KW-1185">Reference proteome</keyword>
<evidence type="ECO:0000313" key="1">
    <source>
        <dbReference type="EMBL" id="KAH3866605.1"/>
    </source>
</evidence>
<organism evidence="1 2">
    <name type="scientific">Dreissena polymorpha</name>
    <name type="common">Zebra mussel</name>
    <name type="synonym">Mytilus polymorpha</name>
    <dbReference type="NCBI Taxonomy" id="45954"/>
    <lineage>
        <taxon>Eukaryota</taxon>
        <taxon>Metazoa</taxon>
        <taxon>Spiralia</taxon>
        <taxon>Lophotrochozoa</taxon>
        <taxon>Mollusca</taxon>
        <taxon>Bivalvia</taxon>
        <taxon>Autobranchia</taxon>
        <taxon>Heteroconchia</taxon>
        <taxon>Euheterodonta</taxon>
        <taxon>Imparidentia</taxon>
        <taxon>Neoheterodontei</taxon>
        <taxon>Myida</taxon>
        <taxon>Dreissenoidea</taxon>
        <taxon>Dreissenidae</taxon>
        <taxon>Dreissena</taxon>
    </lineage>
</organism>